<dbReference type="Gene3D" id="3.30.70.1280">
    <property type="entry name" value="SP0830-like domains"/>
    <property type="match status" value="1"/>
</dbReference>
<dbReference type="Proteomes" id="UP000431092">
    <property type="component" value="Unassembled WGS sequence"/>
</dbReference>
<comment type="caution">
    <text evidence="1">The sequence shown here is derived from an EMBL/GenBank/DDBJ whole genome shotgun (WGS) entry which is preliminary data.</text>
</comment>
<keyword evidence="2" id="KW-1185">Reference proteome</keyword>
<dbReference type="Pfam" id="PF08002">
    <property type="entry name" value="DUF1697"/>
    <property type="match status" value="1"/>
</dbReference>
<name>A0A6I3IX52_9MICO</name>
<proteinExistence type="predicted"/>
<evidence type="ECO:0000313" key="1">
    <source>
        <dbReference type="EMBL" id="MTB73039.1"/>
    </source>
</evidence>
<sequence>MSTWIGFLRAINLAGKRTFSPQQIVACLEAAGFTDVATHINTGNVRLTTTTRSRDKVVAAMERAFLDDRGFEVPVALLTPAEVRAVADELDEVGEGHEGRHYVSFLPQEPSAEVVTALHALEAPGERVVPRGRAVHLLLGPDYHRSRLTNTAVERVAGMATNRNRTVVEAIAAKWC</sequence>
<gene>
    <name evidence="1" type="ORF">GGG17_13905</name>
</gene>
<dbReference type="EMBL" id="WLVL01000042">
    <property type="protein sequence ID" value="MTB73039.1"/>
    <property type="molecule type" value="Genomic_DNA"/>
</dbReference>
<dbReference type="AlphaFoldDB" id="A0A6I3IX52"/>
<accession>A0A6I3IX52</accession>
<dbReference type="RefSeq" id="WP_154594318.1">
    <property type="nucleotide sequence ID" value="NZ_WLVL01000042.1"/>
</dbReference>
<organism evidence="1 2">
    <name type="scientific">Arsenicicoccus cauae</name>
    <dbReference type="NCBI Taxonomy" id="2663847"/>
    <lineage>
        <taxon>Bacteria</taxon>
        <taxon>Bacillati</taxon>
        <taxon>Actinomycetota</taxon>
        <taxon>Actinomycetes</taxon>
        <taxon>Micrococcales</taxon>
        <taxon>Intrasporangiaceae</taxon>
        <taxon>Arsenicicoccus</taxon>
    </lineage>
</organism>
<dbReference type="PANTHER" id="PTHR36439:SF1">
    <property type="entry name" value="DUF1697 DOMAIN-CONTAINING PROTEIN"/>
    <property type="match status" value="1"/>
</dbReference>
<evidence type="ECO:0000313" key="2">
    <source>
        <dbReference type="Proteomes" id="UP000431092"/>
    </source>
</evidence>
<dbReference type="SUPFAM" id="SSF160379">
    <property type="entry name" value="SP0830-like"/>
    <property type="match status" value="1"/>
</dbReference>
<reference evidence="1 2" key="1">
    <citation type="submission" date="2019-11" db="EMBL/GenBank/DDBJ databases">
        <title>Whole genome sequencing identifies a novel species of the genus Arsenicicoccus isolated from human blood.</title>
        <authorList>
            <person name="Jeong J.H."/>
            <person name="Kweon O.J."/>
            <person name="Kim H.R."/>
            <person name="Kim T.-H."/>
            <person name="Ha S.-M."/>
            <person name="Lee M.-K."/>
        </authorList>
    </citation>
    <scope>NUCLEOTIDE SEQUENCE [LARGE SCALE GENOMIC DNA]</scope>
    <source>
        <strain evidence="1 2">MKL-02</strain>
    </source>
</reference>
<dbReference type="PANTHER" id="PTHR36439">
    <property type="entry name" value="BLL4334 PROTEIN"/>
    <property type="match status" value="1"/>
</dbReference>
<dbReference type="InterPro" id="IPR012545">
    <property type="entry name" value="DUF1697"/>
</dbReference>
<protein>
    <submittedName>
        <fullName evidence="1">DUF1697 domain-containing protein</fullName>
    </submittedName>
</protein>